<reference evidence="2 3" key="1">
    <citation type="submission" date="2019-03" db="EMBL/GenBank/DDBJ databases">
        <title>Draft genome sequences of novel Actinobacteria.</title>
        <authorList>
            <person name="Sahin N."/>
            <person name="Ay H."/>
            <person name="Saygin H."/>
        </authorList>
    </citation>
    <scope>NUCLEOTIDE SEQUENCE [LARGE SCALE GENOMIC DNA]</scope>
    <source>
        <strain evidence="2 3">JCM 13523</strain>
    </source>
</reference>
<dbReference type="OrthoDB" id="2380563at2"/>
<keyword evidence="1" id="KW-1133">Transmembrane helix</keyword>
<dbReference type="Proteomes" id="UP000295124">
    <property type="component" value="Unassembled WGS sequence"/>
</dbReference>
<dbReference type="AlphaFoldDB" id="A0A4R4ZR94"/>
<comment type="caution">
    <text evidence="2">The sequence shown here is derived from an EMBL/GenBank/DDBJ whole genome shotgun (WGS) entry which is preliminary data.</text>
</comment>
<dbReference type="EMBL" id="SMKX01000014">
    <property type="protein sequence ID" value="TDD61491.1"/>
    <property type="molecule type" value="Genomic_DNA"/>
</dbReference>
<keyword evidence="3" id="KW-1185">Reference proteome</keyword>
<organism evidence="2 3">
    <name type="scientific">Kribbella antibiotica</name>
    <dbReference type="NCBI Taxonomy" id="190195"/>
    <lineage>
        <taxon>Bacteria</taxon>
        <taxon>Bacillati</taxon>
        <taxon>Actinomycetota</taxon>
        <taxon>Actinomycetes</taxon>
        <taxon>Propionibacteriales</taxon>
        <taxon>Kribbellaceae</taxon>
        <taxon>Kribbella</taxon>
    </lineage>
</organism>
<evidence type="ECO:0000256" key="1">
    <source>
        <dbReference type="SAM" id="Phobius"/>
    </source>
</evidence>
<name>A0A4R4ZR94_9ACTN</name>
<gene>
    <name evidence="2" type="ORF">E1263_07245</name>
</gene>
<accession>A0A4R4ZR94</accession>
<feature type="transmembrane region" description="Helical" evidence="1">
    <location>
        <begin position="6"/>
        <end position="33"/>
    </location>
</feature>
<evidence type="ECO:0000313" key="3">
    <source>
        <dbReference type="Proteomes" id="UP000295124"/>
    </source>
</evidence>
<sequence length="52" mass="5839">MPICIVAGAFVLVARLWLTWVLTAYAVLFGVNLRQAWAHRERSLTNDLVLVA</sequence>
<protein>
    <submittedName>
        <fullName evidence="2">Uncharacterized protein</fullName>
    </submittedName>
</protein>
<dbReference type="InterPro" id="IPR025576">
    <property type="entry name" value="YwiC"/>
</dbReference>
<proteinExistence type="predicted"/>
<dbReference type="Pfam" id="PF14256">
    <property type="entry name" value="YwiC"/>
    <property type="match status" value="1"/>
</dbReference>
<keyword evidence="1" id="KW-0812">Transmembrane</keyword>
<evidence type="ECO:0000313" key="2">
    <source>
        <dbReference type="EMBL" id="TDD61491.1"/>
    </source>
</evidence>
<keyword evidence="1" id="KW-0472">Membrane</keyword>